<comment type="caution">
    <text evidence="2">The sequence shown here is derived from an EMBL/GenBank/DDBJ whole genome shotgun (WGS) entry which is preliminary data.</text>
</comment>
<sequence length="225" mass="26173">MLTNSLFAQNDNISKTKAQPPFETIEYVTQIISNLNLPEETVANLPNENITFNLSFFVSNDGKVNNIRIKNDNYEFSSYFENAMNSLPNWIPAKINGENKSSREQLTIQLNLKVNETSITTNPDETQKGFYREFARKFVLNSKEKRQLKKLGYQKDGVIDLKFNIVFILNEKGEIENLRFLESNLEFLKEKVFQIIKEYPWEIQQIDGKPISKPFTLKISMKINS</sequence>
<evidence type="ECO:0000313" key="2">
    <source>
        <dbReference type="EMBL" id="RRJ88157.1"/>
    </source>
</evidence>
<reference evidence="2 3" key="1">
    <citation type="submission" date="2018-11" db="EMBL/GenBank/DDBJ databases">
        <title>Flavobacterium sp. nov., YIM 102701-2 draft genome.</title>
        <authorList>
            <person name="Li G."/>
            <person name="Jiang Y."/>
        </authorList>
    </citation>
    <scope>NUCLEOTIDE SEQUENCE [LARGE SCALE GENOMIC DNA]</scope>
    <source>
        <strain evidence="2 3">YIM 102701-2</strain>
    </source>
</reference>
<dbReference type="OrthoDB" id="1352583at2"/>
<dbReference type="EMBL" id="RQVQ01000042">
    <property type="protein sequence ID" value="RRJ88157.1"/>
    <property type="molecule type" value="Genomic_DNA"/>
</dbReference>
<keyword evidence="3" id="KW-1185">Reference proteome</keyword>
<keyword evidence="1" id="KW-0175">Coiled coil</keyword>
<dbReference type="RefSeq" id="WP_125019963.1">
    <property type="nucleotide sequence ID" value="NZ_RQVQ01000042.1"/>
</dbReference>
<dbReference type="AlphaFoldDB" id="A0A3P3W0Z3"/>
<proteinExistence type="predicted"/>
<organism evidence="2 3">
    <name type="scientific">Paenimyroides tangerinum</name>
    <dbReference type="NCBI Taxonomy" id="2488728"/>
    <lineage>
        <taxon>Bacteria</taxon>
        <taxon>Pseudomonadati</taxon>
        <taxon>Bacteroidota</taxon>
        <taxon>Flavobacteriia</taxon>
        <taxon>Flavobacteriales</taxon>
        <taxon>Flavobacteriaceae</taxon>
        <taxon>Paenimyroides</taxon>
    </lineage>
</organism>
<evidence type="ECO:0000256" key="1">
    <source>
        <dbReference type="SAM" id="Coils"/>
    </source>
</evidence>
<dbReference type="Proteomes" id="UP000275719">
    <property type="component" value="Unassembled WGS sequence"/>
</dbReference>
<protein>
    <recommendedName>
        <fullName evidence="4">TonB C-terminal domain-containing protein</fullName>
    </recommendedName>
</protein>
<name>A0A3P3W0Z3_9FLAO</name>
<evidence type="ECO:0000313" key="3">
    <source>
        <dbReference type="Proteomes" id="UP000275719"/>
    </source>
</evidence>
<feature type="coiled-coil region" evidence="1">
    <location>
        <begin position="171"/>
        <end position="198"/>
    </location>
</feature>
<gene>
    <name evidence="2" type="ORF">EG240_13905</name>
</gene>
<evidence type="ECO:0008006" key="4">
    <source>
        <dbReference type="Google" id="ProtNLM"/>
    </source>
</evidence>
<accession>A0A3P3W0Z3</accession>